<feature type="transmembrane region" description="Helical" evidence="1">
    <location>
        <begin position="90"/>
        <end position="111"/>
    </location>
</feature>
<dbReference type="GeneID" id="19303982"/>
<feature type="transmembrane region" description="Helical" evidence="1">
    <location>
        <begin position="52"/>
        <end position="78"/>
    </location>
</feature>
<dbReference type="OrthoDB" id="2501127at2759"/>
<feature type="transmembrane region" description="Helical" evidence="1">
    <location>
        <begin position="131"/>
        <end position="152"/>
    </location>
</feature>
<dbReference type="HOGENOM" id="CLU_095057_1_1_1"/>
<keyword evidence="1" id="KW-1133">Transmembrane helix</keyword>
<dbReference type="KEGG" id="gtr:GLOTRDRAFT_138422"/>
<evidence type="ECO:0008006" key="4">
    <source>
        <dbReference type="Google" id="ProtNLM"/>
    </source>
</evidence>
<dbReference type="STRING" id="670483.S7Q654"/>
<accession>S7Q654</accession>
<gene>
    <name evidence="2" type="ORF">GLOTRDRAFT_138422</name>
</gene>
<reference evidence="2 3" key="1">
    <citation type="journal article" date="2012" name="Science">
        <title>The Paleozoic origin of enzymatic lignin decomposition reconstructed from 31 fungal genomes.</title>
        <authorList>
            <person name="Floudas D."/>
            <person name="Binder M."/>
            <person name="Riley R."/>
            <person name="Barry K."/>
            <person name="Blanchette R.A."/>
            <person name="Henrissat B."/>
            <person name="Martinez A.T."/>
            <person name="Otillar R."/>
            <person name="Spatafora J.W."/>
            <person name="Yadav J.S."/>
            <person name="Aerts A."/>
            <person name="Benoit I."/>
            <person name="Boyd A."/>
            <person name="Carlson A."/>
            <person name="Copeland A."/>
            <person name="Coutinho P.M."/>
            <person name="de Vries R.P."/>
            <person name="Ferreira P."/>
            <person name="Findley K."/>
            <person name="Foster B."/>
            <person name="Gaskell J."/>
            <person name="Glotzer D."/>
            <person name="Gorecki P."/>
            <person name="Heitman J."/>
            <person name="Hesse C."/>
            <person name="Hori C."/>
            <person name="Igarashi K."/>
            <person name="Jurgens J.A."/>
            <person name="Kallen N."/>
            <person name="Kersten P."/>
            <person name="Kohler A."/>
            <person name="Kuees U."/>
            <person name="Kumar T.K.A."/>
            <person name="Kuo A."/>
            <person name="LaButti K."/>
            <person name="Larrondo L.F."/>
            <person name="Lindquist E."/>
            <person name="Ling A."/>
            <person name="Lombard V."/>
            <person name="Lucas S."/>
            <person name="Lundell T."/>
            <person name="Martin R."/>
            <person name="McLaughlin D.J."/>
            <person name="Morgenstern I."/>
            <person name="Morin E."/>
            <person name="Murat C."/>
            <person name="Nagy L.G."/>
            <person name="Nolan M."/>
            <person name="Ohm R.A."/>
            <person name="Patyshakuliyeva A."/>
            <person name="Rokas A."/>
            <person name="Ruiz-Duenas F.J."/>
            <person name="Sabat G."/>
            <person name="Salamov A."/>
            <person name="Samejima M."/>
            <person name="Schmutz J."/>
            <person name="Slot J.C."/>
            <person name="St John F."/>
            <person name="Stenlid J."/>
            <person name="Sun H."/>
            <person name="Sun S."/>
            <person name="Syed K."/>
            <person name="Tsang A."/>
            <person name="Wiebenga A."/>
            <person name="Young D."/>
            <person name="Pisabarro A."/>
            <person name="Eastwood D.C."/>
            <person name="Martin F."/>
            <person name="Cullen D."/>
            <person name="Grigoriev I.V."/>
            <person name="Hibbett D.S."/>
        </authorList>
    </citation>
    <scope>NUCLEOTIDE SEQUENCE [LARGE SCALE GENOMIC DNA]</scope>
    <source>
        <strain evidence="2 3">ATCC 11539</strain>
    </source>
</reference>
<protein>
    <recommendedName>
        <fullName evidence="4">MARVEL domain-containing protein</fullName>
    </recommendedName>
</protein>
<evidence type="ECO:0000313" key="2">
    <source>
        <dbReference type="EMBL" id="EPQ55516.1"/>
    </source>
</evidence>
<organism evidence="2 3">
    <name type="scientific">Gloeophyllum trabeum (strain ATCC 11539 / FP-39264 / Madison 617)</name>
    <name type="common">Brown rot fungus</name>
    <dbReference type="NCBI Taxonomy" id="670483"/>
    <lineage>
        <taxon>Eukaryota</taxon>
        <taxon>Fungi</taxon>
        <taxon>Dikarya</taxon>
        <taxon>Basidiomycota</taxon>
        <taxon>Agaricomycotina</taxon>
        <taxon>Agaricomycetes</taxon>
        <taxon>Gloeophyllales</taxon>
        <taxon>Gloeophyllaceae</taxon>
        <taxon>Gloeophyllum</taxon>
    </lineage>
</organism>
<dbReference type="RefSeq" id="XP_007865603.1">
    <property type="nucleotide sequence ID" value="XM_007867412.1"/>
</dbReference>
<keyword evidence="1" id="KW-0472">Membrane</keyword>
<dbReference type="EMBL" id="KB469301">
    <property type="protein sequence ID" value="EPQ55516.1"/>
    <property type="molecule type" value="Genomic_DNA"/>
</dbReference>
<name>S7Q654_GLOTA</name>
<proteinExistence type="predicted"/>
<dbReference type="OMA" id="IHRSYDY"/>
<dbReference type="eggNOG" id="ENOG502SPE1">
    <property type="taxonomic scope" value="Eukaryota"/>
</dbReference>
<evidence type="ECO:0000256" key="1">
    <source>
        <dbReference type="SAM" id="Phobius"/>
    </source>
</evidence>
<evidence type="ECO:0000313" key="3">
    <source>
        <dbReference type="Proteomes" id="UP000030669"/>
    </source>
</evidence>
<dbReference type="AlphaFoldDB" id="S7Q654"/>
<dbReference type="Proteomes" id="UP000030669">
    <property type="component" value="Unassembled WGS sequence"/>
</dbReference>
<keyword evidence="1" id="KW-0812">Transmembrane</keyword>
<feature type="transmembrane region" description="Helical" evidence="1">
    <location>
        <begin position="12"/>
        <end position="32"/>
    </location>
</feature>
<sequence length="176" mass="20362">MPAVWHLRVLLYSWLWLVSAVLLGLTAWRLYYTTHIPLGDPLHDGVDFYDPIVAELLATSILTLLWSAYIIHVISGVYERRLISRFRGELIGLLILFVLWLVGAAIATTYWGNLSWCWVYRPCRVLTALVAFAWIGWASIFIIFVYTLLFVLSNRVVMEPLHARWNPRVSVFGRRA</sequence>
<keyword evidence="3" id="KW-1185">Reference proteome</keyword>